<sequence>MMCSKVFLVENYQLEERRTSIHVGEQMYNVYGHLICKGEDHKAFVYFVDDMNNLPSGHYDADTREGSMFIKQSEKAIYYDLPKLNAPVYVYFNDAKPELNCVSVNEPMRDQSFFTEKVI</sequence>
<proteinExistence type="predicted"/>
<dbReference type="Proteomes" id="UP000829476">
    <property type="component" value="Chromosome"/>
</dbReference>
<evidence type="ECO:0000313" key="2">
    <source>
        <dbReference type="Proteomes" id="UP000829476"/>
    </source>
</evidence>
<dbReference type="EMBL" id="CP094326">
    <property type="protein sequence ID" value="UNZ00247.1"/>
    <property type="molecule type" value="Genomic_DNA"/>
</dbReference>
<organism evidence="1 2">
    <name type="scientific">Zhouia spongiae</name>
    <dbReference type="NCBI Taxonomy" id="2202721"/>
    <lineage>
        <taxon>Bacteria</taxon>
        <taxon>Pseudomonadati</taxon>
        <taxon>Bacteroidota</taxon>
        <taxon>Flavobacteriia</taxon>
        <taxon>Flavobacteriales</taxon>
        <taxon>Flavobacteriaceae</taxon>
        <taxon>Zhouia</taxon>
    </lineage>
</organism>
<gene>
    <name evidence="1" type="ORF">MQE36_07855</name>
</gene>
<name>A0ABY3YQZ8_9FLAO</name>
<protein>
    <submittedName>
        <fullName evidence="1">Uncharacterized protein</fullName>
    </submittedName>
</protein>
<evidence type="ECO:0000313" key="1">
    <source>
        <dbReference type="EMBL" id="UNZ00247.1"/>
    </source>
</evidence>
<keyword evidence="2" id="KW-1185">Reference proteome</keyword>
<dbReference type="RefSeq" id="WP_242938614.1">
    <property type="nucleotide sequence ID" value="NZ_CP094326.1"/>
</dbReference>
<reference evidence="1 2" key="1">
    <citation type="journal article" date="2018" name="Int. J. Syst. Evol. Microbiol.">
        <title>Zhouia spongiae sp. nov., isolated from a marine sponge.</title>
        <authorList>
            <person name="Zhuang L."/>
            <person name="Lin B."/>
            <person name="Qin F."/>
            <person name="Luo L."/>
        </authorList>
    </citation>
    <scope>NUCLEOTIDE SEQUENCE [LARGE SCALE GENOMIC DNA]</scope>
    <source>
        <strain evidence="1 2">HN-Y44</strain>
    </source>
</reference>
<accession>A0ABY3YQZ8</accession>